<comment type="subcellular location">
    <subcellularLocation>
        <location evidence="2">Cell membrane</location>
        <topology evidence="2">Multi-pass membrane protein</topology>
    </subcellularLocation>
</comment>
<proteinExistence type="inferred from homology"/>
<evidence type="ECO:0000256" key="7">
    <source>
        <dbReference type="ARBA" id="ARBA00019373"/>
    </source>
</evidence>
<dbReference type="PROSITE" id="PS01315">
    <property type="entry name" value="CDS"/>
    <property type="match status" value="1"/>
</dbReference>
<dbReference type="EC" id="2.7.7.41" evidence="6 18"/>
<feature type="transmembrane region" description="Helical" evidence="19">
    <location>
        <begin position="141"/>
        <end position="159"/>
    </location>
</feature>
<evidence type="ECO:0000256" key="2">
    <source>
        <dbReference type="ARBA" id="ARBA00004651"/>
    </source>
</evidence>
<dbReference type="GO" id="GO:0016779">
    <property type="term" value="F:nucleotidyltransferase activity"/>
    <property type="evidence" value="ECO:0007669"/>
    <property type="project" value="UniProtKB-KW"/>
</dbReference>
<dbReference type="Proteomes" id="UP001595636">
    <property type="component" value="Unassembled WGS sequence"/>
</dbReference>
<keyword evidence="9" id="KW-0444">Lipid biosynthesis</keyword>
<keyword evidence="16" id="KW-0594">Phospholipid biosynthesis</keyword>
<keyword evidence="15 19" id="KW-0472">Membrane</keyword>
<organism evidence="20 21">
    <name type="scientific">Vogesella amnigena</name>
    <dbReference type="NCBI Taxonomy" id="1507449"/>
    <lineage>
        <taxon>Bacteria</taxon>
        <taxon>Pseudomonadati</taxon>
        <taxon>Pseudomonadota</taxon>
        <taxon>Betaproteobacteria</taxon>
        <taxon>Neisseriales</taxon>
        <taxon>Chromobacteriaceae</taxon>
        <taxon>Vogesella</taxon>
    </lineage>
</organism>
<keyword evidence="13 19" id="KW-1133">Transmembrane helix</keyword>
<keyword evidence="17" id="KW-1208">Phospholipid metabolism</keyword>
<protein>
    <recommendedName>
        <fullName evidence="7 18">Phosphatidate cytidylyltransferase</fullName>
        <ecNumber evidence="6 18">2.7.7.41</ecNumber>
    </recommendedName>
</protein>
<dbReference type="Pfam" id="PF01148">
    <property type="entry name" value="CTP_transf_1"/>
    <property type="match status" value="1"/>
</dbReference>
<keyword evidence="10 18" id="KW-0808">Transferase</keyword>
<evidence type="ECO:0000256" key="13">
    <source>
        <dbReference type="ARBA" id="ARBA00022989"/>
    </source>
</evidence>
<gene>
    <name evidence="20" type="ORF">ACFOKJ_07340</name>
</gene>
<feature type="transmembrane region" description="Helical" evidence="19">
    <location>
        <begin position="208"/>
        <end position="226"/>
    </location>
</feature>
<evidence type="ECO:0000256" key="9">
    <source>
        <dbReference type="ARBA" id="ARBA00022516"/>
    </source>
</evidence>
<comment type="caution">
    <text evidence="20">The sequence shown here is derived from an EMBL/GenBank/DDBJ whole genome shotgun (WGS) entry which is preliminary data.</text>
</comment>
<evidence type="ECO:0000256" key="19">
    <source>
        <dbReference type="SAM" id="Phobius"/>
    </source>
</evidence>
<dbReference type="PANTHER" id="PTHR46382">
    <property type="entry name" value="PHOSPHATIDATE CYTIDYLYLTRANSFERASE"/>
    <property type="match status" value="1"/>
</dbReference>
<dbReference type="InterPro" id="IPR000374">
    <property type="entry name" value="PC_trans"/>
</dbReference>
<name>A0ABV7TTB1_9NEIS</name>
<feature type="transmembrane region" description="Helical" evidence="19">
    <location>
        <begin position="111"/>
        <end position="129"/>
    </location>
</feature>
<comment type="catalytic activity">
    <reaction evidence="1 18">
        <text>a 1,2-diacyl-sn-glycero-3-phosphate + CTP + H(+) = a CDP-1,2-diacyl-sn-glycerol + diphosphate</text>
        <dbReference type="Rhea" id="RHEA:16229"/>
        <dbReference type="ChEBI" id="CHEBI:15378"/>
        <dbReference type="ChEBI" id="CHEBI:33019"/>
        <dbReference type="ChEBI" id="CHEBI:37563"/>
        <dbReference type="ChEBI" id="CHEBI:58332"/>
        <dbReference type="ChEBI" id="CHEBI:58608"/>
        <dbReference type="EC" id="2.7.7.41"/>
    </reaction>
</comment>
<evidence type="ECO:0000256" key="12">
    <source>
        <dbReference type="ARBA" id="ARBA00022695"/>
    </source>
</evidence>
<evidence type="ECO:0000256" key="1">
    <source>
        <dbReference type="ARBA" id="ARBA00001698"/>
    </source>
</evidence>
<keyword evidence="14" id="KW-0443">Lipid metabolism</keyword>
<reference evidence="21" key="1">
    <citation type="journal article" date="2019" name="Int. J. Syst. Evol. Microbiol.">
        <title>The Global Catalogue of Microorganisms (GCM) 10K type strain sequencing project: providing services to taxonomists for standard genome sequencing and annotation.</title>
        <authorList>
            <consortium name="The Broad Institute Genomics Platform"/>
            <consortium name="The Broad Institute Genome Sequencing Center for Infectious Disease"/>
            <person name="Wu L."/>
            <person name="Ma J."/>
        </authorList>
    </citation>
    <scope>NUCLEOTIDE SEQUENCE [LARGE SCALE GENOMIC DNA]</scope>
    <source>
        <strain evidence="21">KCTC 42195</strain>
    </source>
</reference>
<comment type="pathway">
    <text evidence="3 18">Phospholipid metabolism; CDP-diacylglycerol biosynthesis; CDP-diacylglycerol from sn-glycerol 3-phosphate: step 3/3.</text>
</comment>
<evidence type="ECO:0000256" key="16">
    <source>
        <dbReference type="ARBA" id="ARBA00023209"/>
    </source>
</evidence>
<feature type="transmembrane region" description="Helical" evidence="19">
    <location>
        <begin position="55"/>
        <end position="72"/>
    </location>
</feature>
<evidence type="ECO:0000256" key="18">
    <source>
        <dbReference type="RuleBase" id="RU003938"/>
    </source>
</evidence>
<evidence type="ECO:0000256" key="5">
    <source>
        <dbReference type="ARBA" id="ARBA00010185"/>
    </source>
</evidence>
<accession>A0ABV7TTB1</accession>
<dbReference type="EMBL" id="JBHRYH010000017">
    <property type="protein sequence ID" value="MFC3625949.1"/>
    <property type="molecule type" value="Genomic_DNA"/>
</dbReference>
<evidence type="ECO:0000256" key="15">
    <source>
        <dbReference type="ARBA" id="ARBA00023136"/>
    </source>
</evidence>
<evidence type="ECO:0000256" key="3">
    <source>
        <dbReference type="ARBA" id="ARBA00005119"/>
    </source>
</evidence>
<evidence type="ECO:0000313" key="20">
    <source>
        <dbReference type="EMBL" id="MFC3625949.1"/>
    </source>
</evidence>
<evidence type="ECO:0000256" key="17">
    <source>
        <dbReference type="ARBA" id="ARBA00023264"/>
    </source>
</evidence>
<comment type="similarity">
    <text evidence="5 18">Belongs to the CDS family.</text>
</comment>
<evidence type="ECO:0000256" key="14">
    <source>
        <dbReference type="ARBA" id="ARBA00023098"/>
    </source>
</evidence>
<dbReference type="RefSeq" id="WP_390277982.1">
    <property type="nucleotide sequence ID" value="NZ_JBHRYH010000017.1"/>
</dbReference>
<evidence type="ECO:0000256" key="11">
    <source>
        <dbReference type="ARBA" id="ARBA00022692"/>
    </source>
</evidence>
<evidence type="ECO:0000256" key="4">
    <source>
        <dbReference type="ARBA" id="ARBA00005189"/>
    </source>
</evidence>
<feature type="transmembrane region" description="Helical" evidence="19">
    <location>
        <begin position="28"/>
        <end position="43"/>
    </location>
</feature>
<evidence type="ECO:0000256" key="8">
    <source>
        <dbReference type="ARBA" id="ARBA00022475"/>
    </source>
</evidence>
<comment type="pathway">
    <text evidence="4">Lipid metabolism.</text>
</comment>
<sequence>MLITRVITALLLLPLMLGAVFYLSAPLWAAFAWLVVGLALWEYSRMAALRGVAKWLYLAGSGLLALAIYQLPQPLQATVAHGLLLLSLPVWLLLTPLWLSRRWPLPKGGRAMLLGWLLMLPAWLGFVAWRPDDSVASATQLLAVMGLVWVADIAAYFAGKAFGKRKLAPAISPGKSWEGVAGAVLGVAGYTWLVTRLGWLQFDLPMSLLLPLALALTAVSVIGDLLESWFKRSAGIKDSSSLLPGHGGVYDRIDSLIAVLSVSAALRFLLA</sequence>
<feature type="transmembrane region" description="Helical" evidence="19">
    <location>
        <begin position="78"/>
        <end position="99"/>
    </location>
</feature>
<evidence type="ECO:0000256" key="6">
    <source>
        <dbReference type="ARBA" id="ARBA00012487"/>
    </source>
</evidence>
<evidence type="ECO:0000256" key="10">
    <source>
        <dbReference type="ARBA" id="ARBA00022679"/>
    </source>
</evidence>
<keyword evidence="21" id="KW-1185">Reference proteome</keyword>
<dbReference type="PANTHER" id="PTHR46382:SF1">
    <property type="entry name" value="PHOSPHATIDATE CYTIDYLYLTRANSFERASE"/>
    <property type="match status" value="1"/>
</dbReference>
<evidence type="ECO:0000313" key="21">
    <source>
        <dbReference type="Proteomes" id="UP001595636"/>
    </source>
</evidence>
<keyword evidence="12 18" id="KW-0548">Nucleotidyltransferase</keyword>
<feature type="transmembrane region" description="Helical" evidence="19">
    <location>
        <begin position="180"/>
        <end position="202"/>
    </location>
</feature>
<keyword evidence="11 18" id="KW-0812">Transmembrane</keyword>
<keyword evidence="8" id="KW-1003">Cell membrane</keyword>